<gene>
    <name evidence="2" type="ORF">KL86DPRO_20155</name>
</gene>
<protein>
    <recommendedName>
        <fullName evidence="1">DUF362 domain-containing protein</fullName>
    </recommendedName>
</protein>
<evidence type="ECO:0000259" key="1">
    <source>
        <dbReference type="Pfam" id="PF04015"/>
    </source>
</evidence>
<proteinExistence type="predicted"/>
<name>A0A212JW41_9DELT</name>
<dbReference type="InterPro" id="IPR007160">
    <property type="entry name" value="DUF362"/>
</dbReference>
<dbReference type="AlphaFoldDB" id="A0A212JW41"/>
<organism evidence="2">
    <name type="scientific">uncultured delta proteobacterium</name>
    <dbReference type="NCBI Taxonomy" id="34034"/>
    <lineage>
        <taxon>Bacteria</taxon>
        <taxon>Deltaproteobacteria</taxon>
        <taxon>environmental samples</taxon>
    </lineage>
</organism>
<accession>A0A212JW41</accession>
<sequence>MTEPQLPPRYNVVLAKATAYDEEAVKTARTLLAFLDIPFAPGDRVLVKPNLLRADVLTCTNATIVAGVCRYLLDMGCNVMVGDSPGFGTARGVAKSIGLDVALARAGCGEVPLISLDSPVKKPLSLGGSIGLSRHALEADYIVNLPKLKAHVQMRVTGAVKNLFGCISGVRKAFAHTRHGDKETDGVQVFPSLIADILNHLPPVVTLMDGITAMHVRGPSGGKEFPARFLAASASPVALDTAVYSMLGVAPEDIPLWRELRRRNAPGAFLEQVALSGEDLCEFDLSGFMLPMNLMPQAFNPVRLVVSTVKRLWARSVSAGN</sequence>
<reference evidence="2" key="1">
    <citation type="submission" date="2016-04" db="EMBL/GenBank/DDBJ databases">
        <authorList>
            <person name="Evans L.H."/>
            <person name="Alamgir A."/>
            <person name="Owens N."/>
            <person name="Weber N.D."/>
            <person name="Virtaneva K."/>
            <person name="Barbian K."/>
            <person name="Babar A."/>
            <person name="Rosenke K."/>
        </authorList>
    </citation>
    <scope>NUCLEOTIDE SEQUENCE</scope>
    <source>
        <strain evidence="2">86</strain>
    </source>
</reference>
<dbReference type="Pfam" id="PF04015">
    <property type="entry name" value="DUF362"/>
    <property type="match status" value="1"/>
</dbReference>
<dbReference type="EMBL" id="FLUQ01000002">
    <property type="protein sequence ID" value="SBW03505.1"/>
    <property type="molecule type" value="Genomic_DNA"/>
</dbReference>
<feature type="domain" description="DUF362" evidence="1">
    <location>
        <begin position="45"/>
        <end position="244"/>
    </location>
</feature>
<evidence type="ECO:0000313" key="2">
    <source>
        <dbReference type="EMBL" id="SBW03505.1"/>
    </source>
</evidence>